<dbReference type="RefSeq" id="WP_148043630.1">
    <property type="nucleotide sequence ID" value="NZ_PXNQ02000004.1"/>
</dbReference>
<dbReference type="EMBL" id="PXNQ02000004">
    <property type="protein sequence ID" value="RNF34995.1"/>
    <property type="molecule type" value="Genomic_DNA"/>
</dbReference>
<name>A0A3R7M9Q4_9RHOB</name>
<evidence type="ECO:0000313" key="2">
    <source>
        <dbReference type="Proteomes" id="UP000238137"/>
    </source>
</evidence>
<proteinExistence type="predicted"/>
<organism evidence="1 2">
    <name type="scientific">Paracoccus methylarcula</name>
    <dbReference type="NCBI Taxonomy" id="72022"/>
    <lineage>
        <taxon>Bacteria</taxon>
        <taxon>Pseudomonadati</taxon>
        <taxon>Pseudomonadota</taxon>
        <taxon>Alphaproteobacteria</taxon>
        <taxon>Rhodobacterales</taxon>
        <taxon>Paracoccaceae</taxon>
        <taxon>Paracoccus</taxon>
    </lineage>
</organism>
<dbReference type="OrthoDB" id="9984619at2"/>
<dbReference type="Proteomes" id="UP000238137">
    <property type="component" value="Unassembled WGS sequence"/>
</dbReference>
<comment type="caution">
    <text evidence="1">The sequence shown here is derived from an EMBL/GenBank/DDBJ whole genome shotgun (WGS) entry which is preliminary data.</text>
</comment>
<evidence type="ECO:0000313" key="1">
    <source>
        <dbReference type="EMBL" id="RNF34995.1"/>
    </source>
</evidence>
<keyword evidence="2" id="KW-1185">Reference proteome</keyword>
<dbReference type="AlphaFoldDB" id="A0A3R7M9Q4"/>
<protein>
    <submittedName>
        <fullName evidence="1">Uncharacterized protein</fullName>
    </submittedName>
</protein>
<sequence length="75" mass="8512">MTDSFSDNRPEKSFIRQVPASGIDREAIHRIREQGRIERAKIVRRCFVALKRAVRALLPGASHEVSGQRRAGIRS</sequence>
<reference evidence="1" key="1">
    <citation type="submission" date="2018-05" db="EMBL/GenBank/DDBJ databases">
        <title>Reclassification of Methylarcula marina and Methylarcula terricola as Paracoccus methylarcula sp.nov., comb.nov. and Paracoccus terricola comb.nov.</title>
        <authorList>
            <person name="Shmareva M.N."/>
            <person name="Doronina N.V."/>
            <person name="Vasilenko O.V."/>
            <person name="Tarlachkov S.V."/>
            <person name="Trotsenko Y.A."/>
        </authorList>
    </citation>
    <scope>NUCLEOTIDE SEQUENCE [LARGE SCALE GENOMIC DNA]</scope>
    <source>
        <strain evidence="1">VKM B-2159</strain>
    </source>
</reference>
<accession>A0A3R7M9Q4</accession>
<gene>
    <name evidence="1" type="ORF">A7A09_008395</name>
</gene>